<sequence>MMVRTCALRIACALVVALLCARAGASSNTAMCDTTIMSGDEGLLHMARLFGAIDGTFVSLVARAEVLVRDATEAVQVCKEQKRAVENMRNRHRADSIGADVDSAVREATAVLKEAEDVLNTAAYGRAYVAKRMDFRKPFNEHIPSINESYRERLAIYWRLELARVRREAGPGAPPVRPAVVRLLEYAREIPTLDRSNVMQWPGGAMESLENATQDFSSIARMALCPIIAGRIDMMESVMTDAEKRDLWGAHGEKKNRWIEIEVSRTLKFINGKILESVRAEFDNTTKRFPRVFSGLGALADTTGSVSEKLRAGKHEDYCQAVSHVGRLRRHLGVLNYSVMKAALETLETKGMLNAATRGALQSKHRAAIAEARAEEALSNAQLATAGAAGARAAAVNTTVARGTAEDAVQSSVKAVQAATKAREAAAAAVKSATEAQHAATRARNTYTRSKFVQEAITKSLGSLADKLTTVQGMLNDSARELSGGQLDVRVKQCAHSGVNIKPEKWETGFQYSFGDIPHAEEMEEQLRGMITDAKQVQKLNDTWGDIESIMANTKDALALADASNEYTQQTHKSAEQSRQDGQLAEQKTTEAYRQHALEKVAATCELMRQFHGVSADLLPLKGQALVHLDRASSAQDNAREARRIASDITGGGAALAREAAEAASAAEEHADRAEAGGNDAIAAADAEQGNIAGHLAVLSDTMTAAAKDAGEPEPNTSTCGEAAANVTKESMVAAVALYAGFAGSEESTVAAEDADRAVDERDRLRALSMDVAESAASADERAEAAIAKAKEARKLRDDLVEKVAATCELMRQFHGVSADLLPLKGQALVHLDRASSAQDNAREARRIASDITGGGAALAREAAEAASAAEEHADRAEAGGNDAIAAADAEQGNIAGHLAVLSDTMTAAAKDAGEPEPNTSTCGEAAANVTKESMVAAVALYAGFAGSEESTVAAEDADRAVDERDRLRALSMDVAESAASADERAEAAIAKAKEARKLRDDLVEKVAATCELMRQFHGVSADLLPLKGQALVHLDRASSAQD</sequence>
<feature type="chain" id="PRO_5003409953" description="Kinetoplast-associated protein-like protein" evidence="3">
    <location>
        <begin position="26"/>
        <end position="1043"/>
    </location>
</feature>
<feature type="coiled-coil region" evidence="1">
    <location>
        <begin position="776"/>
        <end position="803"/>
    </location>
</feature>
<keyword evidence="3" id="KW-0732">Signal</keyword>
<gene>
    <name evidence="4" type="ORF">TVY486_1101450</name>
</gene>
<feature type="signal peptide" evidence="3">
    <location>
        <begin position="1"/>
        <end position="25"/>
    </location>
</feature>
<dbReference type="EMBL" id="HE573027">
    <property type="protein sequence ID" value="CCC52660.1"/>
    <property type="molecule type" value="Genomic_DNA"/>
</dbReference>
<feature type="non-terminal residue" evidence="4">
    <location>
        <position position="1043"/>
    </location>
</feature>
<dbReference type="AlphaFoldDB" id="G0UA29"/>
<keyword evidence="1" id="KW-0175">Coiled coil</keyword>
<evidence type="ECO:0000313" key="4">
    <source>
        <dbReference type="EMBL" id="CCC52660.1"/>
    </source>
</evidence>
<evidence type="ECO:0008006" key="5">
    <source>
        <dbReference type="Google" id="ProtNLM"/>
    </source>
</evidence>
<name>G0UA29_TRYVY</name>
<organism evidence="4">
    <name type="scientific">Trypanosoma vivax (strain Y486)</name>
    <dbReference type="NCBI Taxonomy" id="1055687"/>
    <lineage>
        <taxon>Eukaryota</taxon>
        <taxon>Discoba</taxon>
        <taxon>Euglenozoa</taxon>
        <taxon>Kinetoplastea</taxon>
        <taxon>Metakinetoplastina</taxon>
        <taxon>Trypanosomatida</taxon>
        <taxon>Trypanosomatidae</taxon>
        <taxon>Trypanosoma</taxon>
        <taxon>Duttonella</taxon>
    </lineage>
</organism>
<dbReference type="VEuPathDB" id="TriTrypDB:TvY486_1101450"/>
<accession>G0UA29</accession>
<evidence type="ECO:0000256" key="1">
    <source>
        <dbReference type="SAM" id="Coils"/>
    </source>
</evidence>
<reference evidence="4" key="1">
    <citation type="journal article" date="2012" name="Proc. Natl. Acad. Sci. U.S.A.">
        <title>Antigenic diversity is generated by distinct evolutionary mechanisms in African trypanosome species.</title>
        <authorList>
            <person name="Jackson A.P."/>
            <person name="Berry A."/>
            <person name="Aslett M."/>
            <person name="Allison H.C."/>
            <person name="Burton P."/>
            <person name="Vavrova-Anderson J."/>
            <person name="Brown R."/>
            <person name="Browne H."/>
            <person name="Corton N."/>
            <person name="Hauser H."/>
            <person name="Gamble J."/>
            <person name="Gilderthorp R."/>
            <person name="Marcello L."/>
            <person name="McQuillan J."/>
            <person name="Otto T.D."/>
            <person name="Quail M.A."/>
            <person name="Sanders M.J."/>
            <person name="van Tonder A."/>
            <person name="Ginger M.L."/>
            <person name="Field M.C."/>
            <person name="Barry J.D."/>
            <person name="Hertz-Fowler C."/>
            <person name="Berriman M."/>
        </authorList>
    </citation>
    <scope>NUCLEOTIDE SEQUENCE</scope>
    <source>
        <strain evidence="4">Y486</strain>
    </source>
</reference>
<protein>
    <recommendedName>
        <fullName evidence="5">Kinetoplast-associated protein-like protein</fullName>
    </recommendedName>
</protein>
<evidence type="ECO:0000256" key="2">
    <source>
        <dbReference type="SAM" id="MobiDB-lite"/>
    </source>
</evidence>
<dbReference type="Gene3D" id="1.20.1260.80">
    <property type="match status" value="2"/>
</dbReference>
<feature type="region of interest" description="Disordered" evidence="2">
    <location>
        <begin position="565"/>
        <end position="587"/>
    </location>
</feature>
<proteinExistence type="predicted"/>
<evidence type="ECO:0000256" key="3">
    <source>
        <dbReference type="SAM" id="SignalP"/>
    </source>
</evidence>
<feature type="coiled-coil region" evidence="1">
    <location>
        <begin position="979"/>
        <end position="1006"/>
    </location>
</feature>